<sequence>MGKRSKKYEESRFGRCEECRGSIPIEFYYEKGDSVFCDECSSEYIIKSRSPIKLVQIEEDSDDDFYGDLDFE</sequence>
<reference evidence="1 2" key="1">
    <citation type="submission" date="2020-08" db="EMBL/GenBank/DDBJ databases">
        <title>Bridging the membrane lipid divide: bacteria of the FCB group superphylum have the potential to synthesize archaeal ether lipids.</title>
        <authorList>
            <person name="Villanueva L."/>
            <person name="Von Meijenfeldt F.A.B."/>
            <person name="Westbye A.B."/>
            <person name="Yadav S."/>
            <person name="Hopmans E.C."/>
            <person name="Dutilh B.E."/>
            <person name="Sinninghe Damste J.S."/>
        </authorList>
    </citation>
    <scope>NUCLEOTIDE SEQUENCE [LARGE SCALE GENOMIC DNA]</scope>
    <source>
        <strain evidence="1">NIOZ-UU47</strain>
    </source>
</reference>
<dbReference type="EMBL" id="JACNJZ010000056">
    <property type="protein sequence ID" value="MBC8316815.1"/>
    <property type="molecule type" value="Genomic_DNA"/>
</dbReference>
<organism evidence="1 2">
    <name type="scientific">Candidatus Desulfobia pelagia</name>
    <dbReference type="NCBI Taxonomy" id="2841692"/>
    <lineage>
        <taxon>Bacteria</taxon>
        <taxon>Pseudomonadati</taxon>
        <taxon>Thermodesulfobacteriota</taxon>
        <taxon>Desulfobulbia</taxon>
        <taxon>Desulfobulbales</taxon>
        <taxon>Desulfobulbaceae</taxon>
        <taxon>Candidatus Desulfobia</taxon>
    </lineage>
</organism>
<dbReference type="Gene3D" id="2.20.28.160">
    <property type="match status" value="1"/>
</dbReference>
<comment type="caution">
    <text evidence="1">The sequence shown here is derived from an EMBL/GenBank/DDBJ whole genome shotgun (WGS) entry which is preliminary data.</text>
</comment>
<dbReference type="AlphaFoldDB" id="A0A8J6NAV6"/>
<accession>A0A8J6NAV6</accession>
<evidence type="ECO:0000313" key="1">
    <source>
        <dbReference type="EMBL" id="MBC8316815.1"/>
    </source>
</evidence>
<name>A0A8J6NAV6_9BACT</name>
<gene>
    <name evidence="1" type="ORF">H8E41_02850</name>
</gene>
<proteinExistence type="predicted"/>
<evidence type="ECO:0000313" key="2">
    <source>
        <dbReference type="Proteomes" id="UP000614424"/>
    </source>
</evidence>
<protein>
    <submittedName>
        <fullName evidence="1">Uncharacterized protein</fullName>
    </submittedName>
</protein>
<dbReference type="Proteomes" id="UP000614424">
    <property type="component" value="Unassembled WGS sequence"/>
</dbReference>